<protein>
    <submittedName>
        <fullName evidence="1">Uncharacterized protein</fullName>
    </submittedName>
</protein>
<name>A0A644YNW4_9ZZZZ</name>
<sequence>MFFILIFYFSVFCIPFNKLSIVSTRNNSITSLIVLRSHYNTCMSNISTYTFHTTYIPFLNCAVLRSSNKPCIIRAELSTSDESLVFFVGHKALFIPYVPFLNCIIHRGRDYFFFILNISDKLYCVFMSSISMNAFSCFAIPFFNNSIN</sequence>
<dbReference type="EMBL" id="VSSQ01005664">
    <property type="protein sequence ID" value="MPM29999.1"/>
    <property type="molecule type" value="Genomic_DNA"/>
</dbReference>
<accession>A0A644YNW4</accession>
<evidence type="ECO:0000313" key="1">
    <source>
        <dbReference type="EMBL" id="MPM29999.1"/>
    </source>
</evidence>
<reference evidence="1" key="1">
    <citation type="submission" date="2019-08" db="EMBL/GenBank/DDBJ databases">
        <authorList>
            <person name="Kucharzyk K."/>
            <person name="Murdoch R.W."/>
            <person name="Higgins S."/>
            <person name="Loffler F."/>
        </authorList>
    </citation>
    <scope>NUCLEOTIDE SEQUENCE</scope>
</reference>
<organism evidence="1">
    <name type="scientific">bioreactor metagenome</name>
    <dbReference type="NCBI Taxonomy" id="1076179"/>
    <lineage>
        <taxon>unclassified sequences</taxon>
        <taxon>metagenomes</taxon>
        <taxon>ecological metagenomes</taxon>
    </lineage>
</organism>
<proteinExistence type="predicted"/>
<dbReference type="AlphaFoldDB" id="A0A644YNW4"/>
<gene>
    <name evidence="1" type="ORF">SDC9_76541</name>
</gene>
<comment type="caution">
    <text evidence="1">The sequence shown here is derived from an EMBL/GenBank/DDBJ whole genome shotgun (WGS) entry which is preliminary data.</text>
</comment>